<dbReference type="RefSeq" id="WP_406694263.1">
    <property type="nucleotide sequence ID" value="NZ_CP155447.1"/>
</dbReference>
<dbReference type="AlphaFoldDB" id="A0AAU7C924"/>
<protein>
    <submittedName>
        <fullName evidence="1">Uncharacterized protein</fullName>
    </submittedName>
</protein>
<evidence type="ECO:0000313" key="1">
    <source>
        <dbReference type="EMBL" id="XBH01524.1"/>
    </source>
</evidence>
<dbReference type="EMBL" id="CP155447">
    <property type="protein sequence ID" value="XBH01524.1"/>
    <property type="molecule type" value="Genomic_DNA"/>
</dbReference>
<gene>
    <name evidence="1" type="ORF">V5E97_24605</name>
</gene>
<sequence>MAWCFASTTEERFQALILGKWADFNRTDPAVKTALAQERFGRNKRCIEGLFIVADFDAR</sequence>
<accession>A0AAU7C924</accession>
<proteinExistence type="predicted"/>
<name>A0AAU7C924_9BACT</name>
<organism evidence="1">
    <name type="scientific">Singulisphaera sp. Ch08</name>
    <dbReference type="NCBI Taxonomy" id="3120278"/>
    <lineage>
        <taxon>Bacteria</taxon>
        <taxon>Pseudomonadati</taxon>
        <taxon>Planctomycetota</taxon>
        <taxon>Planctomycetia</taxon>
        <taxon>Isosphaerales</taxon>
        <taxon>Isosphaeraceae</taxon>
        <taxon>Singulisphaera</taxon>
    </lineage>
</organism>
<reference evidence="1" key="1">
    <citation type="submission" date="2024-05" db="EMBL/GenBank/DDBJ databases">
        <title>Planctomycetes of the genus Singulisphaera possess chitinolytic capabilities.</title>
        <authorList>
            <person name="Ivanova A."/>
        </authorList>
    </citation>
    <scope>NUCLEOTIDE SEQUENCE</scope>
    <source>
        <strain evidence="1">Ch08T</strain>
    </source>
</reference>